<evidence type="ECO:0000313" key="1">
    <source>
        <dbReference type="EMBL" id="BDD00699.1"/>
    </source>
</evidence>
<geneLocation type="plasmid" evidence="1 2">
    <name>pPP1</name>
</geneLocation>
<dbReference type="Proteomes" id="UP001354989">
    <property type="component" value="Plasmid pPP1"/>
</dbReference>
<keyword evidence="2" id="KW-1185">Reference proteome</keyword>
<organism evidence="1 2">
    <name type="scientific">Persicobacter psychrovividus</name>
    <dbReference type="NCBI Taxonomy" id="387638"/>
    <lineage>
        <taxon>Bacteria</taxon>
        <taxon>Pseudomonadati</taxon>
        <taxon>Bacteroidota</taxon>
        <taxon>Cytophagia</taxon>
        <taxon>Cytophagales</taxon>
        <taxon>Persicobacteraceae</taxon>
        <taxon>Persicobacter</taxon>
    </lineage>
</organism>
<sequence>MPKLYKAIVKSLKVPQYLKREGLIPKTFVTFVVTENGKVEQFQMLKGAPEIAQQMGQKVLHSSWQAARCNGQPVATKVVLPLVICF</sequence>
<protein>
    <recommendedName>
        <fullName evidence="3">TonB C-terminal domain-containing protein</fullName>
    </recommendedName>
</protein>
<dbReference type="SUPFAM" id="SSF74653">
    <property type="entry name" value="TolA/TonB C-terminal domain"/>
    <property type="match status" value="1"/>
</dbReference>
<keyword evidence="1" id="KW-0614">Plasmid</keyword>
<name>A0ABM7VIA0_9BACT</name>
<proteinExistence type="predicted"/>
<evidence type="ECO:0000313" key="2">
    <source>
        <dbReference type="Proteomes" id="UP001354989"/>
    </source>
</evidence>
<accession>A0ABM7VIA0</accession>
<dbReference type="Gene3D" id="3.30.1150.10">
    <property type="match status" value="1"/>
</dbReference>
<dbReference type="EMBL" id="AP025293">
    <property type="protein sequence ID" value="BDD00699.1"/>
    <property type="molecule type" value="Genomic_DNA"/>
</dbReference>
<evidence type="ECO:0008006" key="3">
    <source>
        <dbReference type="Google" id="ProtNLM"/>
    </source>
</evidence>
<reference evidence="1 2" key="1">
    <citation type="submission" date="2021-12" db="EMBL/GenBank/DDBJ databases">
        <title>Genome sequencing of bacteria with rrn-lacking chromosome and rrn-plasmid.</title>
        <authorList>
            <person name="Anda M."/>
            <person name="Iwasaki W."/>
        </authorList>
    </citation>
    <scope>NUCLEOTIDE SEQUENCE [LARGE SCALE GENOMIC DNA]</scope>
    <source>
        <strain evidence="1 2">NBRC 101262</strain>
        <plasmid evidence="1 2">pPP1</plasmid>
    </source>
</reference>
<gene>
    <name evidence="1" type="ORF">PEPS_29790</name>
</gene>
<dbReference type="RefSeq" id="WP_338398508.1">
    <property type="nucleotide sequence ID" value="NZ_AP025293.1"/>
</dbReference>